<evidence type="ECO:0000313" key="2">
    <source>
        <dbReference type="Proteomes" id="UP001187192"/>
    </source>
</evidence>
<dbReference type="AlphaFoldDB" id="A0AA88DCH9"/>
<dbReference type="Proteomes" id="UP001187192">
    <property type="component" value="Unassembled WGS sequence"/>
</dbReference>
<dbReference type="EMBL" id="BTGU01003528">
    <property type="protein sequence ID" value="GMN33549.1"/>
    <property type="molecule type" value="Genomic_DNA"/>
</dbReference>
<reference evidence="1" key="1">
    <citation type="submission" date="2023-07" db="EMBL/GenBank/DDBJ databases">
        <title>draft genome sequence of fig (Ficus carica).</title>
        <authorList>
            <person name="Takahashi T."/>
            <person name="Nishimura K."/>
        </authorList>
    </citation>
    <scope>NUCLEOTIDE SEQUENCE</scope>
</reference>
<organism evidence="1 2">
    <name type="scientific">Ficus carica</name>
    <name type="common">Common fig</name>
    <dbReference type="NCBI Taxonomy" id="3494"/>
    <lineage>
        <taxon>Eukaryota</taxon>
        <taxon>Viridiplantae</taxon>
        <taxon>Streptophyta</taxon>
        <taxon>Embryophyta</taxon>
        <taxon>Tracheophyta</taxon>
        <taxon>Spermatophyta</taxon>
        <taxon>Magnoliopsida</taxon>
        <taxon>eudicotyledons</taxon>
        <taxon>Gunneridae</taxon>
        <taxon>Pentapetalae</taxon>
        <taxon>rosids</taxon>
        <taxon>fabids</taxon>
        <taxon>Rosales</taxon>
        <taxon>Moraceae</taxon>
        <taxon>Ficeae</taxon>
        <taxon>Ficus</taxon>
    </lineage>
</organism>
<name>A0AA88DCH9_FICCA</name>
<evidence type="ECO:0000313" key="1">
    <source>
        <dbReference type="EMBL" id="GMN33549.1"/>
    </source>
</evidence>
<protein>
    <submittedName>
        <fullName evidence="1">Uncharacterized protein</fullName>
    </submittedName>
</protein>
<keyword evidence="2" id="KW-1185">Reference proteome</keyword>
<accession>A0AA88DCH9</accession>
<comment type="caution">
    <text evidence="1">The sequence shown here is derived from an EMBL/GenBank/DDBJ whole genome shotgun (WGS) entry which is preliminary data.</text>
</comment>
<proteinExistence type="predicted"/>
<gene>
    <name evidence="1" type="ORF">TIFTF001_044811</name>
</gene>
<sequence length="45" mass="5121">MNKVRSKRPLEEDVDVPMNINLEESDTEDDKLAFVIRGKSTNASK</sequence>